<evidence type="ECO:0000313" key="6">
    <source>
        <dbReference type="Ensembl" id="ENSSMRP00000024660.1"/>
    </source>
</evidence>
<dbReference type="GeneTree" id="ENSGT00960000187176"/>
<evidence type="ECO:0000256" key="2">
    <source>
        <dbReference type="ARBA" id="ARBA00004496"/>
    </source>
</evidence>
<evidence type="ECO:0000256" key="1">
    <source>
        <dbReference type="ARBA" id="ARBA00004123"/>
    </source>
</evidence>
<dbReference type="InterPro" id="IPR038881">
    <property type="entry name" value="Yae1-like"/>
</dbReference>
<evidence type="ECO:0000256" key="4">
    <source>
        <dbReference type="ARBA" id="ARBA00023242"/>
    </source>
</evidence>
<reference evidence="6" key="2">
    <citation type="submission" date="2025-09" db="UniProtKB">
        <authorList>
            <consortium name="Ensembl"/>
        </authorList>
    </citation>
    <scope>IDENTIFICATION</scope>
</reference>
<comment type="subcellular location">
    <subcellularLocation>
        <location evidence="2">Cytoplasm</location>
    </subcellularLocation>
    <subcellularLocation>
        <location evidence="1">Nucleus</location>
    </subcellularLocation>
</comment>
<protein>
    <recommendedName>
        <fullName evidence="5">Essential protein Yae1 N-terminal domain-containing protein</fullName>
    </recommendedName>
</protein>
<evidence type="ECO:0000313" key="7">
    <source>
        <dbReference type="Proteomes" id="UP000694421"/>
    </source>
</evidence>
<keyword evidence="7" id="KW-1185">Reference proteome</keyword>
<dbReference type="PANTHER" id="PTHR18829:SF0">
    <property type="entry name" value="PROTEIN YAE1 HOMOLOG"/>
    <property type="match status" value="1"/>
</dbReference>
<feature type="domain" description="Essential protein Yae1 N-terminal" evidence="5">
    <location>
        <begin position="41"/>
        <end position="67"/>
    </location>
</feature>
<dbReference type="PANTHER" id="PTHR18829">
    <property type="entry name" value="PROTEIN YAE1 HOMOLOG"/>
    <property type="match status" value="1"/>
</dbReference>
<proteinExistence type="predicted"/>
<dbReference type="Pfam" id="PF09811">
    <property type="entry name" value="Yae1_N"/>
    <property type="match status" value="1"/>
</dbReference>
<dbReference type="InterPro" id="IPR019191">
    <property type="entry name" value="Essential_protein_Yae1_N"/>
</dbReference>
<sequence>MSWVQLTAGRHSEDVFDEDADEIDVAQKEWKSTMEKRVKEGYTEGVEAGKLQTLQQGFNQGYKEAVRTMIFCGRGPVFCLIYISDVATKFCLVVSVKSANKFFQENSY</sequence>
<organism evidence="6 7">
    <name type="scientific">Salvator merianae</name>
    <name type="common">Argentine black and white tegu</name>
    <name type="synonym">Tupinambis merianae</name>
    <dbReference type="NCBI Taxonomy" id="96440"/>
    <lineage>
        <taxon>Eukaryota</taxon>
        <taxon>Metazoa</taxon>
        <taxon>Chordata</taxon>
        <taxon>Craniata</taxon>
        <taxon>Vertebrata</taxon>
        <taxon>Euteleostomi</taxon>
        <taxon>Lepidosauria</taxon>
        <taxon>Squamata</taxon>
        <taxon>Bifurcata</taxon>
        <taxon>Unidentata</taxon>
        <taxon>Episquamata</taxon>
        <taxon>Laterata</taxon>
        <taxon>Teiioidea</taxon>
        <taxon>Teiidae</taxon>
        <taxon>Salvator</taxon>
    </lineage>
</organism>
<accession>A0A8D0E101</accession>
<dbReference type="GO" id="GO:0005634">
    <property type="term" value="C:nucleus"/>
    <property type="evidence" value="ECO:0007669"/>
    <property type="project" value="UniProtKB-SubCell"/>
</dbReference>
<evidence type="ECO:0000256" key="3">
    <source>
        <dbReference type="ARBA" id="ARBA00022490"/>
    </source>
</evidence>
<reference evidence="6" key="1">
    <citation type="submission" date="2025-08" db="UniProtKB">
        <authorList>
            <consortium name="Ensembl"/>
        </authorList>
    </citation>
    <scope>IDENTIFICATION</scope>
</reference>
<dbReference type="Proteomes" id="UP000694421">
    <property type="component" value="Unplaced"/>
</dbReference>
<dbReference type="GO" id="GO:0005737">
    <property type="term" value="C:cytoplasm"/>
    <property type="evidence" value="ECO:0007669"/>
    <property type="project" value="UniProtKB-SubCell"/>
</dbReference>
<evidence type="ECO:0000259" key="5">
    <source>
        <dbReference type="Pfam" id="PF09811"/>
    </source>
</evidence>
<dbReference type="AlphaFoldDB" id="A0A8D0E101"/>
<keyword evidence="3" id="KW-0963">Cytoplasm</keyword>
<name>A0A8D0E101_SALMN</name>
<dbReference type="Ensembl" id="ENSSMRT00000028881.1">
    <property type="protein sequence ID" value="ENSSMRP00000024660.1"/>
    <property type="gene ID" value="ENSSMRG00000019072.1"/>
</dbReference>
<keyword evidence="4" id="KW-0539">Nucleus</keyword>